<keyword evidence="1" id="KW-0732">Signal</keyword>
<dbReference type="Proteomes" id="UP000325811">
    <property type="component" value="Chromosome I"/>
</dbReference>
<sequence length="151" mass="16975">MKSQFFFALQVALLLLNSQLVSAAERTSVDLYCQTMVTSVIDTSQYVTKKKIPLEQLQRAEKDMSDLCLATPAMESKRISNMSGQEIAIVSCVGFAEGAYIAYQPKGAPDEPYSKQMARREFAFKACASNPKKFQDDIFRRGPDYATTQRY</sequence>
<protein>
    <submittedName>
        <fullName evidence="2">Uncharacterized protein</fullName>
    </submittedName>
</protein>
<name>A0A5Q4Z281_9BURK</name>
<keyword evidence="3" id="KW-1185">Reference proteome</keyword>
<evidence type="ECO:0000256" key="1">
    <source>
        <dbReference type="SAM" id="SignalP"/>
    </source>
</evidence>
<feature type="signal peptide" evidence="1">
    <location>
        <begin position="1"/>
        <end position="23"/>
    </location>
</feature>
<reference evidence="2 3" key="1">
    <citation type="submission" date="2019-08" db="EMBL/GenBank/DDBJ databases">
        <authorList>
            <person name="Herpell B J."/>
        </authorList>
    </citation>
    <scope>NUCLEOTIDE SEQUENCE [LARGE SCALE GENOMIC DNA]</scope>
    <source>
        <strain evidence="3">Msb3</strain>
    </source>
</reference>
<feature type="chain" id="PRO_5025012158" evidence="1">
    <location>
        <begin position="24"/>
        <end position="151"/>
    </location>
</feature>
<evidence type="ECO:0000313" key="3">
    <source>
        <dbReference type="Proteomes" id="UP000325811"/>
    </source>
</evidence>
<accession>A0A5Q4Z281</accession>
<organism evidence="2 3">
    <name type="scientific">Paraburkholderia dioscoreae</name>
    <dbReference type="NCBI Taxonomy" id="2604047"/>
    <lineage>
        <taxon>Bacteria</taxon>
        <taxon>Pseudomonadati</taxon>
        <taxon>Pseudomonadota</taxon>
        <taxon>Betaproteobacteria</taxon>
        <taxon>Burkholderiales</taxon>
        <taxon>Burkholderiaceae</taxon>
        <taxon>Paraburkholderia</taxon>
    </lineage>
</organism>
<gene>
    <name evidence="2" type="ORF">PDMSB3_2674</name>
</gene>
<evidence type="ECO:0000313" key="2">
    <source>
        <dbReference type="EMBL" id="VVD29130.1"/>
    </source>
</evidence>
<dbReference type="EMBL" id="LR699553">
    <property type="protein sequence ID" value="VVD29130.1"/>
    <property type="molecule type" value="Genomic_DNA"/>
</dbReference>
<proteinExistence type="predicted"/>
<dbReference type="KEGG" id="pdio:PDMSB3_2674"/>
<dbReference type="AlphaFoldDB" id="A0A5Q4Z281"/>